<keyword evidence="3" id="KW-1185">Reference proteome</keyword>
<dbReference type="GO" id="GO:0051213">
    <property type="term" value="F:dioxygenase activity"/>
    <property type="evidence" value="ECO:0007669"/>
    <property type="project" value="UniProtKB-KW"/>
</dbReference>
<reference evidence="2 3" key="1">
    <citation type="journal article" date="2013" name="ISME J.">
        <title>A metabolic model for members of the genus Tetrasphaera involved in enhanced biological phosphorus removal.</title>
        <authorList>
            <person name="Kristiansen R."/>
            <person name="Nguyen H.T.T."/>
            <person name="Saunders A.M."/>
            <person name="Nielsen J.L."/>
            <person name="Wimmer R."/>
            <person name="Le V.Q."/>
            <person name="McIlroy S.J."/>
            <person name="Petrovski S."/>
            <person name="Seviour R.J."/>
            <person name="Calteau A."/>
            <person name="Nielsen K.L."/>
            <person name="Nielsen P.H."/>
        </authorList>
    </citation>
    <scope>NUCLEOTIDE SEQUENCE [LARGE SCALE GENOMIC DNA]</scope>
    <source>
        <strain evidence="2 3">Ben110</strain>
    </source>
</reference>
<gene>
    <name evidence="2" type="ORF">BN11_660005</name>
</gene>
<protein>
    <submittedName>
        <fullName evidence="2">Glyoxalase/bleomycin resistance protein/dioxygenase</fullName>
    </submittedName>
</protein>
<evidence type="ECO:0000313" key="2">
    <source>
        <dbReference type="EMBL" id="CCH75367.1"/>
    </source>
</evidence>
<organism evidence="2 3">
    <name type="scientific">Nostocoides australiense Ben110</name>
    <dbReference type="NCBI Taxonomy" id="1193182"/>
    <lineage>
        <taxon>Bacteria</taxon>
        <taxon>Bacillati</taxon>
        <taxon>Actinomycetota</taxon>
        <taxon>Actinomycetes</taxon>
        <taxon>Micrococcales</taxon>
        <taxon>Intrasporangiaceae</taxon>
        <taxon>Nostocoides</taxon>
    </lineage>
</organism>
<proteinExistence type="predicted"/>
<feature type="domain" description="VOC" evidence="1">
    <location>
        <begin position="65"/>
        <end position="180"/>
    </location>
</feature>
<dbReference type="PROSITE" id="PS51819">
    <property type="entry name" value="VOC"/>
    <property type="match status" value="1"/>
</dbReference>
<dbReference type="Gene3D" id="3.10.180.10">
    <property type="entry name" value="2,3-Dihydroxybiphenyl 1,2-Dioxygenase, domain 1"/>
    <property type="match status" value="1"/>
</dbReference>
<evidence type="ECO:0000259" key="1">
    <source>
        <dbReference type="PROSITE" id="PS51819"/>
    </source>
</evidence>
<keyword evidence="2" id="KW-0223">Dioxygenase</keyword>
<dbReference type="STRING" id="1193182.BN11_660005"/>
<dbReference type="Proteomes" id="UP000035763">
    <property type="component" value="Unassembled WGS sequence"/>
</dbReference>
<accession>W6K1L3</accession>
<name>W6K1L3_9MICO</name>
<dbReference type="InterPro" id="IPR037523">
    <property type="entry name" value="VOC_core"/>
</dbReference>
<dbReference type="InterPro" id="IPR029068">
    <property type="entry name" value="Glyas_Bleomycin-R_OHBP_Dase"/>
</dbReference>
<dbReference type="SUPFAM" id="SSF54593">
    <property type="entry name" value="Glyoxalase/Bleomycin resistance protein/Dihydroxybiphenyl dioxygenase"/>
    <property type="match status" value="1"/>
</dbReference>
<dbReference type="AlphaFoldDB" id="W6K1L3"/>
<dbReference type="EMBL" id="CAJA01000492">
    <property type="protein sequence ID" value="CCH75367.1"/>
    <property type="molecule type" value="Genomic_DNA"/>
</dbReference>
<dbReference type="Pfam" id="PF00903">
    <property type="entry name" value="Glyoxalase"/>
    <property type="match status" value="1"/>
</dbReference>
<dbReference type="InterPro" id="IPR004360">
    <property type="entry name" value="Glyas_Fos-R_dOase_dom"/>
</dbReference>
<dbReference type="RefSeq" id="WP_235435383.1">
    <property type="nucleotide sequence ID" value="NZ_HG764815.1"/>
</dbReference>
<keyword evidence="2" id="KW-0560">Oxidoreductase</keyword>
<sequence>MEVHSDGQTLVACEPIMKMKVQLTVEQRVAQPEIAPVAVNGTGRVERVNQRAAGVQRTERVRPRRLGHIALISGESGSSLKFFTDGLGFKVTDYAENKANAFMRCSADHHNVAIFGGPASFPHHSSWQVEDIDEIGRGAEDLLTAKPERQGWGFGRHYTGSNFFWYLRDPAGTFSEYYADMDQITDDDLWTPEVCEGKSGLYNWGPALPADFMAPADVAEIIAAQSE</sequence>
<evidence type="ECO:0000313" key="3">
    <source>
        <dbReference type="Proteomes" id="UP000035763"/>
    </source>
</evidence>
<comment type="caution">
    <text evidence="2">The sequence shown here is derived from an EMBL/GenBank/DDBJ whole genome shotgun (WGS) entry which is preliminary data.</text>
</comment>